<organism evidence="1 2">
    <name type="scientific">Parabacteroides acidifaciens</name>
    <dbReference type="NCBI Taxonomy" id="2290935"/>
    <lineage>
        <taxon>Bacteria</taxon>
        <taxon>Pseudomonadati</taxon>
        <taxon>Bacteroidota</taxon>
        <taxon>Bacteroidia</taxon>
        <taxon>Bacteroidales</taxon>
        <taxon>Tannerellaceae</taxon>
        <taxon>Parabacteroides</taxon>
    </lineage>
</organism>
<dbReference type="AlphaFoldDB" id="A0A3D8HH79"/>
<name>A0A3D8HH79_9BACT</name>
<dbReference type="Proteomes" id="UP000256321">
    <property type="component" value="Unassembled WGS sequence"/>
</dbReference>
<protein>
    <submittedName>
        <fullName evidence="1">Uncharacterized protein</fullName>
    </submittedName>
</protein>
<accession>A0A3D8HH79</accession>
<gene>
    <name evidence="1" type="ORF">DWU89_05755</name>
</gene>
<dbReference type="EMBL" id="QREV01000009">
    <property type="protein sequence ID" value="RDU50070.1"/>
    <property type="molecule type" value="Genomic_DNA"/>
</dbReference>
<sequence>MIPYNFQLSTLNFQLSGGAYCIKRFFQIQKTSETKQMLTHFSGLKKGLFPLFRHLITMKRDFIALIRNFVALKSDFI</sequence>
<proteinExistence type="predicted"/>
<comment type="caution">
    <text evidence="1">The sequence shown here is derived from an EMBL/GenBank/DDBJ whole genome shotgun (WGS) entry which is preliminary data.</text>
</comment>
<evidence type="ECO:0000313" key="1">
    <source>
        <dbReference type="EMBL" id="RDU50070.1"/>
    </source>
</evidence>
<reference evidence="1 2" key="1">
    <citation type="submission" date="2018-07" db="EMBL/GenBank/DDBJ databases">
        <title>Parabacteroides acidifaciens nov. sp., isolated from human feces.</title>
        <authorList>
            <person name="Wang Y.J."/>
        </authorList>
    </citation>
    <scope>NUCLEOTIDE SEQUENCE [LARGE SCALE GENOMIC DNA]</scope>
    <source>
        <strain evidence="1 2">426-9</strain>
    </source>
</reference>
<evidence type="ECO:0000313" key="2">
    <source>
        <dbReference type="Proteomes" id="UP000256321"/>
    </source>
</evidence>